<comment type="caution">
    <text evidence="1">The sequence shown here is derived from an EMBL/GenBank/DDBJ whole genome shotgun (WGS) entry which is preliminary data.</text>
</comment>
<dbReference type="OrthoDB" id="956134at2"/>
<evidence type="ECO:0000313" key="2">
    <source>
        <dbReference type="Proteomes" id="UP000238034"/>
    </source>
</evidence>
<protein>
    <submittedName>
        <fullName evidence="1">Uncharacterized protein</fullName>
    </submittedName>
</protein>
<sequence>MVTISDIRIGNILHPDRNDHTIVATVRAIEENKIGFYEHASVAPAEVAAVSLTPLWLAGYSFSYSQEQLTWSKGKMILNKVAEGFVFSLGDHRQALRHVHQLQNLYFALFTENLEVELDQEAAYEEVELAADSVMVNYLPKDKQCASFSFNLAAEGKIYQVFYKKDPQGYWNFSSYSEIN</sequence>
<reference evidence="1 2" key="1">
    <citation type="submission" date="2018-03" db="EMBL/GenBank/DDBJ databases">
        <title>Genomic Encyclopedia of Type Strains, Phase III (KMG-III): the genomes of soil and plant-associated and newly described type strains.</title>
        <authorList>
            <person name="Whitman W."/>
        </authorList>
    </citation>
    <scope>NUCLEOTIDE SEQUENCE [LARGE SCALE GENOMIC DNA]</scope>
    <source>
        <strain evidence="1 2">CGMCC 1.9313</strain>
    </source>
</reference>
<accession>A0A2T0UBR6</accession>
<organism evidence="1 2">
    <name type="scientific">Arcticibacter pallidicorallinus</name>
    <dbReference type="NCBI Taxonomy" id="1259464"/>
    <lineage>
        <taxon>Bacteria</taxon>
        <taxon>Pseudomonadati</taxon>
        <taxon>Bacteroidota</taxon>
        <taxon>Sphingobacteriia</taxon>
        <taxon>Sphingobacteriales</taxon>
        <taxon>Sphingobacteriaceae</taxon>
        <taxon>Arcticibacter</taxon>
    </lineage>
</organism>
<evidence type="ECO:0000313" key="1">
    <source>
        <dbReference type="EMBL" id="PRY55359.1"/>
    </source>
</evidence>
<dbReference type="Proteomes" id="UP000238034">
    <property type="component" value="Unassembled WGS sequence"/>
</dbReference>
<proteinExistence type="predicted"/>
<keyword evidence="2" id="KW-1185">Reference proteome</keyword>
<dbReference type="EMBL" id="PVTH01000001">
    <property type="protein sequence ID" value="PRY55359.1"/>
    <property type="molecule type" value="Genomic_DNA"/>
</dbReference>
<dbReference type="RefSeq" id="WP_106290705.1">
    <property type="nucleotide sequence ID" value="NZ_PVTH01000001.1"/>
</dbReference>
<dbReference type="AlphaFoldDB" id="A0A2T0UBR6"/>
<name>A0A2T0UBR6_9SPHI</name>
<gene>
    <name evidence="1" type="ORF">B0I27_101328</name>
</gene>